<keyword evidence="1" id="KW-0614">Plasmid</keyword>
<evidence type="ECO:0000313" key="1">
    <source>
        <dbReference type="EMBL" id="AXV10006.1"/>
    </source>
</evidence>
<dbReference type="Proteomes" id="UP000264006">
    <property type="component" value="Plasmid pEDY32-46I"/>
</dbReference>
<organism evidence="1 2">
    <name type="scientific">Euzebya pacifica</name>
    <dbReference type="NCBI Taxonomy" id="1608957"/>
    <lineage>
        <taxon>Bacteria</taxon>
        <taxon>Bacillati</taxon>
        <taxon>Actinomycetota</taxon>
        <taxon>Nitriliruptoria</taxon>
        <taxon>Euzebyales</taxon>
    </lineage>
</organism>
<reference evidence="1 2" key="1">
    <citation type="submission" date="2018-09" db="EMBL/GenBank/DDBJ databases">
        <title>Complete genome sequence of Euzebya sp. DY32-46 isolated from seawater of Pacific Ocean.</title>
        <authorList>
            <person name="Xu L."/>
            <person name="Wu Y.-H."/>
            <person name="Xu X.-W."/>
        </authorList>
    </citation>
    <scope>NUCLEOTIDE SEQUENCE [LARGE SCALE GENOMIC DNA]</scope>
    <source>
        <strain evidence="1 2">DY32-46</strain>
        <plasmid evidence="2">pedy32-46i</plasmid>
    </source>
</reference>
<accession>A0A346Y6A9</accession>
<gene>
    <name evidence="1" type="ORF">DVS28_b0236</name>
</gene>
<proteinExistence type="predicted"/>
<dbReference type="RefSeq" id="WP_114594601.1">
    <property type="nucleotide sequence ID" value="NZ_CP031166.1"/>
</dbReference>
<dbReference type="AlphaFoldDB" id="A0A346Y6A9"/>
<geneLocation type="plasmid" evidence="2">
    <name>pedy32-46i</name>
</geneLocation>
<dbReference type="KEGG" id="euz:DVS28_b0236"/>
<sequence>MTRRPIPDGWTDLGDGVPWPATPYTAGDPSTARRVVIRPAGRDHEHLAVWLHGADVTDRHDGRLLVTLYHPTLRDNDGKAVLLAIAAITPTSRRWRGAGFTAHGMLDGLRVWSPQEAQAAAADAEWLWLPAHGPGPDDALNDQPLIGPSVRNVMFANVHVTTR</sequence>
<name>A0A346Y6A9_9ACTN</name>
<evidence type="ECO:0000313" key="2">
    <source>
        <dbReference type="Proteomes" id="UP000264006"/>
    </source>
</evidence>
<keyword evidence="2" id="KW-1185">Reference proteome</keyword>
<dbReference type="EMBL" id="CP031166">
    <property type="protein sequence ID" value="AXV10006.1"/>
    <property type="molecule type" value="Genomic_DNA"/>
</dbReference>
<protein>
    <submittedName>
        <fullName evidence="1">Uncharacterized protein</fullName>
    </submittedName>
</protein>